<comment type="caution">
    <text evidence="3">The sequence shown here is derived from an EMBL/GenBank/DDBJ whole genome shotgun (WGS) entry which is preliminary data.</text>
</comment>
<evidence type="ECO:0000313" key="4">
    <source>
        <dbReference type="Proteomes" id="UP001155128"/>
    </source>
</evidence>
<feature type="chain" id="PRO_5040824867" evidence="2">
    <location>
        <begin position="22"/>
        <end position="307"/>
    </location>
</feature>
<protein>
    <submittedName>
        <fullName evidence="3">DUF481 domain-containing protein</fullName>
    </submittedName>
</protein>
<proteinExistence type="predicted"/>
<sequence length="307" mass="33416">MRSLCLTGLAAGLAIASPASAAPLPDGVRELIAQAAEKGDAKALDTVLGLARSAYPEDEDEIAALESEARAEIAELVAIRETEQLEELRRAGMFDNWSGRGQLGGFYATGSTEEAGVSVGLKLVREGIDWRHRISGIVDWRRSDGDTTREQLGLEYEPNYNLSDRLFVYGLAGIERDRFQGIDNRISASGGLGYRLVDTDDMHLAIKGGPAWRRTDRVDAETTERLAGLAALTFNWDVSERLSLTQDADAYIEDGNSTYRSETGIEADLSGNLLARIAYRVEHESAPPAGGEATDTLTRITIVYDFE</sequence>
<keyword evidence="2" id="KW-0732">Signal</keyword>
<keyword evidence="4" id="KW-1185">Reference proteome</keyword>
<reference evidence="3" key="1">
    <citation type="submission" date="2022-06" db="EMBL/GenBank/DDBJ databases">
        <title>Sphingomicrobium sedimins sp. nov., a marine bacterium isolated from tidal flat.</title>
        <authorList>
            <person name="Kim C.-H."/>
            <person name="Yoo Y."/>
            <person name="Kim J.-J."/>
        </authorList>
    </citation>
    <scope>NUCLEOTIDE SEQUENCE</scope>
    <source>
        <strain evidence="3">GRR-S6-50</strain>
    </source>
</reference>
<name>A0A9X2EFD2_9SPHN</name>
<dbReference type="EMBL" id="JAMSHT010000001">
    <property type="protein sequence ID" value="MCM8556401.1"/>
    <property type="molecule type" value="Genomic_DNA"/>
</dbReference>
<keyword evidence="1" id="KW-0175">Coiled coil</keyword>
<evidence type="ECO:0000313" key="3">
    <source>
        <dbReference type="EMBL" id="MCM8556401.1"/>
    </source>
</evidence>
<accession>A0A9X2EFD2</accession>
<dbReference type="InterPro" id="IPR007433">
    <property type="entry name" value="DUF481"/>
</dbReference>
<gene>
    <name evidence="3" type="ORF">NDO55_01030</name>
</gene>
<dbReference type="AlphaFoldDB" id="A0A9X2EFD2"/>
<feature type="coiled-coil region" evidence="1">
    <location>
        <begin position="62"/>
        <end position="91"/>
    </location>
</feature>
<dbReference type="Proteomes" id="UP001155128">
    <property type="component" value="Unassembled WGS sequence"/>
</dbReference>
<evidence type="ECO:0000256" key="1">
    <source>
        <dbReference type="SAM" id="Coils"/>
    </source>
</evidence>
<evidence type="ECO:0000256" key="2">
    <source>
        <dbReference type="SAM" id="SignalP"/>
    </source>
</evidence>
<feature type="signal peptide" evidence="2">
    <location>
        <begin position="1"/>
        <end position="21"/>
    </location>
</feature>
<dbReference type="Pfam" id="PF04338">
    <property type="entry name" value="DUF481"/>
    <property type="match status" value="1"/>
</dbReference>
<dbReference type="RefSeq" id="WP_252111569.1">
    <property type="nucleotide sequence ID" value="NZ_JAMSHT010000001.1"/>
</dbReference>
<organism evidence="3 4">
    <name type="scientific">Sphingomicrobium sediminis</name>
    <dbReference type="NCBI Taxonomy" id="2950949"/>
    <lineage>
        <taxon>Bacteria</taxon>
        <taxon>Pseudomonadati</taxon>
        <taxon>Pseudomonadota</taxon>
        <taxon>Alphaproteobacteria</taxon>
        <taxon>Sphingomonadales</taxon>
        <taxon>Sphingomonadaceae</taxon>
        <taxon>Sphingomicrobium</taxon>
    </lineage>
</organism>